<dbReference type="SMART" id="SM00277">
    <property type="entry name" value="GRAN"/>
    <property type="match status" value="7"/>
</dbReference>
<dbReference type="PROSITE" id="PS00799">
    <property type="entry name" value="GRANULINS"/>
    <property type="match status" value="5"/>
</dbReference>
<gene>
    <name evidence="7" type="ORF">GW7_01553</name>
</gene>
<dbReference type="STRING" id="10181.G5BIZ8"/>
<dbReference type="InterPro" id="IPR039036">
    <property type="entry name" value="Granulin_fam"/>
</dbReference>
<feature type="domain" description="Granulins" evidence="6">
    <location>
        <begin position="611"/>
        <end position="624"/>
    </location>
</feature>
<feature type="disulfide bond" evidence="5">
    <location>
        <begin position="379"/>
        <end position="392"/>
    </location>
</feature>
<dbReference type="eggNOG" id="KOG4296">
    <property type="taxonomic scope" value="Eukaryota"/>
</dbReference>
<feature type="disulfide bond" evidence="5">
    <location>
        <begin position="371"/>
        <end position="385"/>
    </location>
</feature>
<evidence type="ECO:0000256" key="3">
    <source>
        <dbReference type="ARBA" id="ARBA00022525"/>
    </source>
</evidence>
<dbReference type="Proteomes" id="UP000006813">
    <property type="component" value="Unassembled WGS sequence"/>
</dbReference>
<accession>G5BIZ8</accession>
<feature type="disulfide bond" evidence="5">
    <location>
        <begin position="386"/>
        <end position="399"/>
    </location>
</feature>
<feature type="disulfide bond" evidence="5">
    <location>
        <begin position="426"/>
        <end position="438"/>
    </location>
</feature>
<feature type="disulfide bond" evidence="5">
    <location>
        <begin position="207"/>
        <end position="223"/>
    </location>
</feature>
<dbReference type="Gene3D" id="2.10.25.160">
    <property type="entry name" value="Granulin"/>
    <property type="match status" value="7"/>
</dbReference>
<dbReference type="GO" id="GO:0005576">
    <property type="term" value="C:extracellular region"/>
    <property type="evidence" value="ECO:0007669"/>
    <property type="project" value="UniProtKB-SubCell"/>
</dbReference>
<feature type="disulfide bond" evidence="5">
    <location>
        <begin position="354"/>
        <end position="370"/>
    </location>
</feature>
<feature type="disulfide bond" evidence="5">
    <location>
        <begin position="457"/>
        <end position="470"/>
    </location>
</feature>
<keyword evidence="3" id="KW-0964">Secreted</keyword>
<feature type="disulfide bond" evidence="5">
    <location>
        <begin position="464"/>
        <end position="476"/>
    </location>
</feature>
<evidence type="ECO:0000256" key="2">
    <source>
        <dbReference type="ARBA" id="ARBA00010093"/>
    </source>
</evidence>
<feature type="domain" description="Granulins" evidence="6">
    <location>
        <begin position="305"/>
        <end position="318"/>
    </location>
</feature>
<feature type="domain" description="Granulins" evidence="6">
    <location>
        <begin position="534"/>
        <end position="547"/>
    </location>
</feature>
<proteinExistence type="inferred from homology"/>
<evidence type="ECO:0000259" key="6">
    <source>
        <dbReference type="PROSITE" id="PS00799"/>
    </source>
</evidence>
<dbReference type="InterPro" id="IPR000118">
    <property type="entry name" value="Granulin"/>
</dbReference>
<feature type="disulfide bond" evidence="5">
    <location>
        <begin position="348"/>
        <end position="360"/>
    </location>
</feature>
<comment type="similarity">
    <text evidence="2">Belongs to the granulin family.</text>
</comment>
<dbReference type="PANTHER" id="PTHR12274">
    <property type="entry name" value="GRANULIN"/>
    <property type="match status" value="1"/>
</dbReference>
<sequence>MTRRSRDAFNRAGSAAWPRLLFDEKPIGSQRRETLANENECVSVQRNFLLPGYRAVDLARCLRSGPHPYHYRQTMWTLVGWATLVAGLVAGTRCPDGRVCPVACCPGPGGAGYSCCDPEVDTWPTTLSGHLGSPCQSSEHCSTGHSCVFNALGTSSCCPFSQAEVCGDGRHCCPRGFSCSADGWTCIRRPGDHLLGAVQCPGGEFQCPESCTCCRMPDGSWGCCPLPEGTQPLARKVPAQRMEWTGAEGVGIRPGPGPSSTPVPAALPRSVVCPDKRSQCPDSTTCCQLPSGEYGCCPMPSAICCSDHLHCCPQDTVCDLKQSKCLSREKATALLPMLPSWTVGDVECDQEVSCPDGYTCCRLQSGAWGCCPFTKAVCCEDRVHCCPEGFTCHMEKGTCEQGVLQVPWAWKTPAGPSPPKSGDVPCGMFTSCPPGNTCCRVASGGWGCCPTPEAVCCSKHEHCCPQGYLCTAEGQCQMDRPGVGMEKTPAHPLSLARVGDLGCDQHTSCPVGQTCCPSLGGGWACCQLPHAVCCEDRQHCCPAGYTCNVKARSCEKGLDAAHPAARLGLHSASRVTDVACGDGRFCRDEQTCCRDSQGRWACCPFRQGFCCVDRRHCCPFGFRCAGRGTKCVRRKTVLRWDSPAWGPAPRLLL</sequence>
<dbReference type="AlphaFoldDB" id="G5BIZ8"/>
<feature type="disulfide bond" evidence="5">
    <location>
        <begin position="432"/>
        <end position="448"/>
    </location>
</feature>
<dbReference type="InterPro" id="IPR037277">
    <property type="entry name" value="Granulin_sf"/>
</dbReference>
<dbReference type="Pfam" id="PF00396">
    <property type="entry name" value="Granulin"/>
    <property type="match status" value="7"/>
</dbReference>
<feature type="domain" description="Granulins" evidence="6">
    <location>
        <begin position="379"/>
        <end position="392"/>
    </location>
</feature>
<organism evidence="7 8">
    <name type="scientific">Heterocephalus glaber</name>
    <name type="common">Naked mole rat</name>
    <dbReference type="NCBI Taxonomy" id="10181"/>
    <lineage>
        <taxon>Eukaryota</taxon>
        <taxon>Metazoa</taxon>
        <taxon>Chordata</taxon>
        <taxon>Craniata</taxon>
        <taxon>Vertebrata</taxon>
        <taxon>Euteleostomi</taxon>
        <taxon>Mammalia</taxon>
        <taxon>Eutheria</taxon>
        <taxon>Euarchontoglires</taxon>
        <taxon>Glires</taxon>
        <taxon>Rodentia</taxon>
        <taxon>Hystricomorpha</taxon>
        <taxon>Bathyergidae</taxon>
        <taxon>Heterocephalus</taxon>
    </lineage>
</organism>
<dbReference type="SUPFAM" id="SSF57277">
    <property type="entry name" value="Granulin repeat"/>
    <property type="match status" value="6"/>
</dbReference>
<evidence type="ECO:0000256" key="1">
    <source>
        <dbReference type="ARBA" id="ARBA00004613"/>
    </source>
</evidence>
<dbReference type="FunCoup" id="G5BIZ8">
    <property type="interactions" value="395"/>
</dbReference>
<reference evidence="7 8" key="1">
    <citation type="journal article" date="2011" name="Nature">
        <title>Genome sequencing reveals insights into physiology and longevity of the naked mole rat.</title>
        <authorList>
            <person name="Kim E.B."/>
            <person name="Fang X."/>
            <person name="Fushan A.A."/>
            <person name="Huang Z."/>
            <person name="Lobanov A.V."/>
            <person name="Han L."/>
            <person name="Marino S.M."/>
            <person name="Sun X."/>
            <person name="Turanov A.A."/>
            <person name="Yang P."/>
            <person name="Yim S.H."/>
            <person name="Zhao X."/>
            <person name="Kasaikina M.V."/>
            <person name="Stoletzki N."/>
            <person name="Peng C."/>
            <person name="Polak P."/>
            <person name="Xiong Z."/>
            <person name="Kiezun A."/>
            <person name="Zhu Y."/>
            <person name="Chen Y."/>
            <person name="Kryukov G.V."/>
            <person name="Zhang Q."/>
            <person name="Peshkin L."/>
            <person name="Yang L."/>
            <person name="Bronson R.T."/>
            <person name="Buffenstein R."/>
            <person name="Wang B."/>
            <person name="Han C."/>
            <person name="Li Q."/>
            <person name="Chen L."/>
            <person name="Zhao W."/>
            <person name="Sunyaev S.R."/>
            <person name="Park T.J."/>
            <person name="Zhang G."/>
            <person name="Wang J."/>
            <person name="Gladyshev V.N."/>
        </authorList>
    </citation>
    <scope>NUCLEOTIDE SEQUENCE [LARGE SCALE GENOMIC DNA]</scope>
</reference>
<dbReference type="InParanoid" id="G5BIZ8"/>
<name>G5BIZ8_HETGA</name>
<feature type="disulfide bond" evidence="5">
    <location>
        <begin position="200"/>
        <end position="213"/>
    </location>
</feature>
<feature type="domain" description="Granulins" evidence="6">
    <location>
        <begin position="166"/>
        <end position="179"/>
    </location>
</feature>
<dbReference type="FunFam" id="2.10.25.160:FF:000001">
    <property type="entry name" value="Granulin precursor"/>
    <property type="match status" value="3"/>
</dbReference>
<comment type="subcellular location">
    <subcellularLocation>
        <location evidence="1">Secreted</location>
    </subcellularLocation>
</comment>
<evidence type="ECO:0000256" key="4">
    <source>
        <dbReference type="ARBA" id="ARBA00023157"/>
    </source>
</evidence>
<dbReference type="PANTHER" id="PTHR12274:SF3">
    <property type="entry name" value="PROGRANULIN"/>
    <property type="match status" value="1"/>
</dbReference>
<evidence type="ECO:0000256" key="5">
    <source>
        <dbReference type="PIRSR" id="PIRSR639036-50"/>
    </source>
</evidence>
<dbReference type="EMBL" id="JH170545">
    <property type="protein sequence ID" value="EHB09254.1"/>
    <property type="molecule type" value="Genomic_DNA"/>
</dbReference>
<feature type="disulfide bond" evidence="5">
    <location>
        <begin position="361"/>
        <end position="378"/>
    </location>
</feature>
<keyword evidence="4 5" id="KW-1015">Disulfide bond</keyword>
<evidence type="ECO:0000313" key="8">
    <source>
        <dbReference type="Proteomes" id="UP000006813"/>
    </source>
</evidence>
<evidence type="ECO:0000313" key="7">
    <source>
        <dbReference type="EMBL" id="EHB09254.1"/>
    </source>
</evidence>
<protein>
    <submittedName>
        <fullName evidence="7">Granulin</fullName>
    </submittedName>
</protein>